<dbReference type="AlphaFoldDB" id="H8KN84"/>
<accession>H8KN84</accession>
<proteinExistence type="predicted"/>
<protein>
    <submittedName>
        <fullName evidence="1">Uncharacterized protein</fullName>
    </submittedName>
</protein>
<evidence type="ECO:0000313" key="1">
    <source>
        <dbReference type="EMBL" id="AFD09417.1"/>
    </source>
</evidence>
<gene>
    <name evidence="1" type="ordered locus">Solca_4427</name>
</gene>
<evidence type="ECO:0000313" key="2">
    <source>
        <dbReference type="Proteomes" id="UP000007590"/>
    </source>
</evidence>
<dbReference type="HOGENOM" id="CLU_3376065_0_0_10"/>
<dbReference type="STRING" id="929556.Solca_4427"/>
<reference evidence="1" key="1">
    <citation type="submission" date="2012-02" db="EMBL/GenBank/DDBJ databases">
        <title>The complete genome of Solitalea canadensis DSM 3403.</title>
        <authorList>
            <consortium name="US DOE Joint Genome Institute (JGI-PGF)"/>
            <person name="Lucas S."/>
            <person name="Copeland A."/>
            <person name="Lapidus A."/>
            <person name="Glavina del Rio T."/>
            <person name="Dalin E."/>
            <person name="Tice H."/>
            <person name="Bruce D."/>
            <person name="Goodwin L."/>
            <person name="Pitluck S."/>
            <person name="Peters L."/>
            <person name="Ovchinnikova G."/>
            <person name="Lu M."/>
            <person name="Kyrpides N."/>
            <person name="Mavromatis K."/>
            <person name="Ivanova N."/>
            <person name="Brettin T."/>
            <person name="Detter J.C."/>
            <person name="Han C."/>
            <person name="Larimer F."/>
            <person name="Land M."/>
            <person name="Hauser L."/>
            <person name="Markowitz V."/>
            <person name="Cheng J.-F."/>
            <person name="Hugenholtz P."/>
            <person name="Woyke T."/>
            <person name="Wu D."/>
            <person name="Spring S."/>
            <person name="Schroeder M."/>
            <person name="Kopitz M."/>
            <person name="Brambilla E."/>
            <person name="Klenk H.-P."/>
            <person name="Eisen J.A."/>
        </authorList>
    </citation>
    <scope>NUCLEOTIDE SEQUENCE</scope>
    <source>
        <strain evidence="1">DSM 3403</strain>
    </source>
</reference>
<dbReference type="Proteomes" id="UP000007590">
    <property type="component" value="Chromosome"/>
</dbReference>
<organism evidence="1 2">
    <name type="scientific">Solitalea canadensis (strain ATCC 29591 / DSM 3403 / JCM 21819 / LMG 8368 / NBRC 15130 / NCIMB 12057 / USAM 9D)</name>
    <name type="common">Flexibacter canadensis</name>
    <dbReference type="NCBI Taxonomy" id="929556"/>
    <lineage>
        <taxon>Bacteria</taxon>
        <taxon>Pseudomonadati</taxon>
        <taxon>Bacteroidota</taxon>
        <taxon>Sphingobacteriia</taxon>
        <taxon>Sphingobacteriales</taxon>
        <taxon>Sphingobacteriaceae</taxon>
        <taxon>Solitalea</taxon>
    </lineage>
</organism>
<dbReference type="KEGG" id="scn:Solca_4427"/>
<name>H8KN84_SOLCM</name>
<dbReference type="EMBL" id="CP003349">
    <property type="protein sequence ID" value="AFD09417.1"/>
    <property type="molecule type" value="Genomic_DNA"/>
</dbReference>
<sequence>MLSIHTFGQTSSKCVGDTDSLTGKKVVFFAEIQP</sequence>
<keyword evidence="2" id="KW-1185">Reference proteome</keyword>